<dbReference type="AlphaFoldDB" id="A0A371JF50"/>
<protein>
    <submittedName>
        <fullName evidence="2">DUF554 domain-containing protein</fullName>
    </submittedName>
</protein>
<feature type="transmembrane region" description="Helical" evidence="1">
    <location>
        <begin position="39"/>
        <end position="57"/>
    </location>
</feature>
<dbReference type="PANTHER" id="PTHR36111:SF2">
    <property type="entry name" value="INNER MEMBRANE PROTEIN"/>
    <property type="match status" value="1"/>
</dbReference>
<evidence type="ECO:0000256" key="1">
    <source>
        <dbReference type="SAM" id="Phobius"/>
    </source>
</evidence>
<reference evidence="2 3" key="1">
    <citation type="journal article" date="2017" name="Genome Announc.">
        <title>Draft Genome Sequence of a Sporulating and Motile Strain of Lachnotalea glycerini Isolated from Water in Quebec City, Canada.</title>
        <authorList>
            <person name="Maheux A.F."/>
            <person name="Boudreau D.K."/>
            <person name="Berube E."/>
            <person name="Boissinot M."/>
            <person name="Raymond F."/>
            <person name="Brodeur S."/>
            <person name="Corbeil J."/>
            <person name="Isabel S."/>
            <person name="Omar R.F."/>
            <person name="Bergeron M.G."/>
        </authorList>
    </citation>
    <scope>NUCLEOTIDE SEQUENCE [LARGE SCALE GENOMIC DNA]</scope>
    <source>
        <strain evidence="2 3">CCRI-19302</strain>
    </source>
</reference>
<sequence length="249" mass="26737">MTGLGTLINIAAILIGTTIGMIIKGGLQKRYEKIVMQSIGLCVIFIGVNGVITQMLVMENGIFQTRYTLLVIISLVIGSLIGEKINIEARLENFGECCKRKFKMKGDKGNDFVEGFVSSSLLFCVGAMAIVGSIEDGLKHEYATLIAKSFMDMVAGGVLAASLGIGVYFSVIAVGIYQGSITLLAGFVSPYLNNTIISQISCVGSVLIFALGINLILGKKIAIGNMLPAVFMPAIIYYMKFLLHALFHF</sequence>
<dbReference type="OrthoDB" id="9797976at2"/>
<comment type="caution">
    <text evidence="2">The sequence shown here is derived from an EMBL/GenBank/DDBJ whole genome shotgun (WGS) entry which is preliminary data.</text>
</comment>
<gene>
    <name evidence="2" type="ORF">CG710_010400</name>
</gene>
<dbReference type="Proteomes" id="UP000216411">
    <property type="component" value="Unassembled WGS sequence"/>
</dbReference>
<dbReference type="InterPro" id="IPR007563">
    <property type="entry name" value="DUF554"/>
</dbReference>
<keyword evidence="1" id="KW-0472">Membrane</keyword>
<feature type="transmembrane region" description="Helical" evidence="1">
    <location>
        <begin position="196"/>
        <end position="217"/>
    </location>
</feature>
<feature type="transmembrane region" description="Helical" evidence="1">
    <location>
        <begin position="154"/>
        <end position="176"/>
    </location>
</feature>
<organism evidence="2 3">
    <name type="scientific">Lachnotalea glycerini</name>
    <dbReference type="NCBI Taxonomy" id="1763509"/>
    <lineage>
        <taxon>Bacteria</taxon>
        <taxon>Bacillati</taxon>
        <taxon>Bacillota</taxon>
        <taxon>Clostridia</taxon>
        <taxon>Lachnospirales</taxon>
        <taxon>Lachnospiraceae</taxon>
        <taxon>Lachnotalea</taxon>
    </lineage>
</organism>
<dbReference type="EMBL" id="NOKA02000018">
    <property type="protein sequence ID" value="RDY31297.1"/>
    <property type="molecule type" value="Genomic_DNA"/>
</dbReference>
<evidence type="ECO:0000313" key="2">
    <source>
        <dbReference type="EMBL" id="RDY31297.1"/>
    </source>
</evidence>
<name>A0A371JF50_9FIRM</name>
<dbReference type="Pfam" id="PF04474">
    <property type="entry name" value="DUF554"/>
    <property type="match status" value="1"/>
</dbReference>
<accession>A0A371JF50</accession>
<dbReference type="PANTHER" id="PTHR36111">
    <property type="entry name" value="INNER MEMBRANE PROTEIN-RELATED"/>
    <property type="match status" value="1"/>
</dbReference>
<evidence type="ECO:0000313" key="3">
    <source>
        <dbReference type="Proteomes" id="UP000216411"/>
    </source>
</evidence>
<proteinExistence type="predicted"/>
<feature type="transmembrane region" description="Helical" evidence="1">
    <location>
        <begin position="6"/>
        <end position="27"/>
    </location>
</feature>
<keyword evidence="3" id="KW-1185">Reference proteome</keyword>
<keyword evidence="1" id="KW-0812">Transmembrane</keyword>
<feature type="transmembrane region" description="Helical" evidence="1">
    <location>
        <begin position="229"/>
        <end position="247"/>
    </location>
</feature>
<dbReference type="RefSeq" id="WP_094377861.1">
    <property type="nucleotide sequence ID" value="NZ_NOKA02000018.1"/>
</dbReference>
<keyword evidence="1" id="KW-1133">Transmembrane helix</keyword>